<name>A0A151CJ19_9BACT</name>
<dbReference type="OrthoDB" id="9792731at2"/>
<dbReference type="EMBL" id="LNKT01000001">
    <property type="protein sequence ID" value="KYJ87489.1"/>
    <property type="molecule type" value="Genomic_DNA"/>
</dbReference>
<dbReference type="PANTHER" id="PTHR30302:SF1">
    <property type="entry name" value="HYDROGENASE 2 MATURATION PROTEASE"/>
    <property type="match status" value="1"/>
</dbReference>
<evidence type="ECO:0000313" key="5">
    <source>
        <dbReference type="EMBL" id="KYJ87489.1"/>
    </source>
</evidence>
<dbReference type="AlphaFoldDB" id="A0A151CJ19"/>
<keyword evidence="4" id="KW-0378">Hydrolase</keyword>
<comment type="similarity">
    <text evidence="1">Belongs to the peptidase A31 family.</text>
</comment>
<dbReference type="Pfam" id="PF01750">
    <property type="entry name" value="HycI"/>
    <property type="match status" value="1"/>
</dbReference>
<proteinExistence type="inferred from homology"/>
<protein>
    <submittedName>
        <fullName evidence="5">Peptidase</fullName>
    </submittedName>
</protein>
<dbReference type="Proteomes" id="UP000075359">
    <property type="component" value="Unassembled WGS sequence"/>
</dbReference>
<dbReference type="STRING" id="1630136.AS592_10285"/>
<evidence type="ECO:0000313" key="6">
    <source>
        <dbReference type="Proteomes" id="UP000075359"/>
    </source>
</evidence>
<dbReference type="SUPFAM" id="SSF53163">
    <property type="entry name" value="HybD-like"/>
    <property type="match status" value="1"/>
</dbReference>
<dbReference type="Gene3D" id="3.40.50.1450">
    <property type="entry name" value="HybD-like"/>
    <property type="match status" value="1"/>
</dbReference>
<dbReference type="GO" id="GO:0008047">
    <property type="term" value="F:enzyme activator activity"/>
    <property type="evidence" value="ECO:0007669"/>
    <property type="project" value="InterPro"/>
</dbReference>
<dbReference type="GO" id="GO:0016485">
    <property type="term" value="P:protein processing"/>
    <property type="evidence" value="ECO:0007669"/>
    <property type="project" value="TreeGrafter"/>
</dbReference>
<dbReference type="InterPro" id="IPR023430">
    <property type="entry name" value="Pept_HybD-like_dom_sf"/>
</dbReference>
<evidence type="ECO:0000256" key="3">
    <source>
        <dbReference type="ARBA" id="ARBA00022750"/>
    </source>
</evidence>
<dbReference type="PRINTS" id="PR00446">
    <property type="entry name" value="HYDRGNUPTAKE"/>
</dbReference>
<evidence type="ECO:0000256" key="1">
    <source>
        <dbReference type="ARBA" id="ARBA00006814"/>
    </source>
</evidence>
<dbReference type="RefSeq" id="WP_067328373.1">
    <property type="nucleotide sequence ID" value="NZ_LNKT01000001.1"/>
</dbReference>
<keyword evidence="3" id="KW-0064">Aspartyl protease</keyword>
<keyword evidence="6" id="KW-1185">Reference proteome</keyword>
<keyword evidence="2" id="KW-0645">Protease</keyword>
<sequence length="178" mass="19400">MIILGIGNVLQKDDGLGVYAAVYLSENYEFSQEVNIINGGVEGINLLNIFMENETILILDTIHIDDAPGSIYLIPACELSGHGLNSGGAHEIGVIQCMDMLELQGKTVPEATVLGIIPYEVTFDIALSTSLKEAFQNYINTALRFLEKQQIFAIPKAEKISLDAIIHRAKDPSGVMIH</sequence>
<dbReference type="NCBIfam" id="TIGR00072">
    <property type="entry name" value="hydrog_prot"/>
    <property type="match status" value="1"/>
</dbReference>
<accession>A0A151CJ19</accession>
<gene>
    <name evidence="5" type="ORF">AS592_10285</name>
</gene>
<dbReference type="InterPro" id="IPR000671">
    <property type="entry name" value="Peptidase_A31"/>
</dbReference>
<evidence type="ECO:0000256" key="4">
    <source>
        <dbReference type="ARBA" id="ARBA00022801"/>
    </source>
</evidence>
<organism evidence="5 6">
    <name type="scientific">Sulfurovum riftiae</name>
    <dbReference type="NCBI Taxonomy" id="1630136"/>
    <lineage>
        <taxon>Bacteria</taxon>
        <taxon>Pseudomonadati</taxon>
        <taxon>Campylobacterota</taxon>
        <taxon>Epsilonproteobacteria</taxon>
        <taxon>Campylobacterales</taxon>
        <taxon>Sulfurovaceae</taxon>
        <taxon>Sulfurovum</taxon>
    </lineage>
</organism>
<dbReference type="PANTHER" id="PTHR30302">
    <property type="entry name" value="HYDROGENASE 1 MATURATION PROTEASE"/>
    <property type="match status" value="1"/>
</dbReference>
<dbReference type="GO" id="GO:0004190">
    <property type="term" value="F:aspartic-type endopeptidase activity"/>
    <property type="evidence" value="ECO:0007669"/>
    <property type="project" value="UniProtKB-KW"/>
</dbReference>
<dbReference type="CDD" id="cd06062">
    <property type="entry name" value="H2MP_MemB-H2up"/>
    <property type="match status" value="1"/>
</dbReference>
<reference evidence="5 6" key="1">
    <citation type="submission" date="2015-11" db="EMBL/GenBank/DDBJ databases">
        <title>Draft genome of Sulfurovum riftiae 1812E, a member of the Epsilonproteobacteria isolated from the tube of the deep-sea hydrothermal vent tubewom Riftia pachyptila.</title>
        <authorList>
            <person name="Vetriani C."/>
            <person name="Giovannelli D."/>
        </authorList>
    </citation>
    <scope>NUCLEOTIDE SEQUENCE [LARGE SCALE GENOMIC DNA]</scope>
    <source>
        <strain evidence="5 6">1812E</strain>
    </source>
</reference>
<comment type="caution">
    <text evidence="5">The sequence shown here is derived from an EMBL/GenBank/DDBJ whole genome shotgun (WGS) entry which is preliminary data.</text>
</comment>
<evidence type="ECO:0000256" key="2">
    <source>
        <dbReference type="ARBA" id="ARBA00022670"/>
    </source>
</evidence>